<evidence type="ECO:0000256" key="16">
    <source>
        <dbReference type="SAM" id="MobiDB-lite"/>
    </source>
</evidence>
<evidence type="ECO:0000313" key="20">
    <source>
        <dbReference type="EMBL" id="WEG35045.1"/>
    </source>
</evidence>
<evidence type="ECO:0000256" key="12">
    <source>
        <dbReference type="ARBA" id="ARBA00023268"/>
    </source>
</evidence>
<dbReference type="SUPFAM" id="SSF56601">
    <property type="entry name" value="beta-lactamase/transpeptidase-like"/>
    <property type="match status" value="1"/>
</dbReference>
<keyword evidence="8" id="KW-0808">Transferase</keyword>
<keyword evidence="11" id="KW-0046">Antibiotic resistance</keyword>
<keyword evidence="17" id="KW-0472">Membrane</keyword>
<protein>
    <recommendedName>
        <fullName evidence="4">Penicillin-binding protein 1A</fullName>
        <ecNumber evidence="14">2.4.99.28</ecNumber>
        <ecNumber evidence="3">3.4.16.4</ecNumber>
    </recommendedName>
</protein>
<evidence type="ECO:0000256" key="10">
    <source>
        <dbReference type="ARBA" id="ARBA00022968"/>
    </source>
</evidence>
<name>A0ABY8C875_9FIRM</name>
<evidence type="ECO:0000256" key="15">
    <source>
        <dbReference type="ARBA" id="ARBA00049902"/>
    </source>
</evidence>
<dbReference type="InterPro" id="IPR012338">
    <property type="entry name" value="Beta-lactam/transpept-like"/>
</dbReference>
<dbReference type="Gene3D" id="3.40.710.10">
    <property type="entry name" value="DD-peptidase/beta-lactamase superfamily"/>
    <property type="match status" value="1"/>
</dbReference>
<dbReference type="EC" id="2.4.99.28" evidence="14"/>
<feature type="transmembrane region" description="Helical" evidence="17">
    <location>
        <begin position="127"/>
        <end position="152"/>
    </location>
</feature>
<feature type="compositionally biased region" description="Low complexity" evidence="16">
    <location>
        <begin position="903"/>
        <end position="920"/>
    </location>
</feature>
<organism evidence="20 21">
    <name type="scientific">Amygdalobacter indicium</name>
    <dbReference type="NCBI Taxonomy" id="3029272"/>
    <lineage>
        <taxon>Bacteria</taxon>
        <taxon>Bacillati</taxon>
        <taxon>Bacillota</taxon>
        <taxon>Clostridia</taxon>
        <taxon>Eubacteriales</taxon>
        <taxon>Oscillospiraceae</taxon>
        <taxon>Amygdalobacter</taxon>
    </lineage>
</organism>
<keyword evidence="7" id="KW-0328">Glycosyltransferase</keyword>
<feature type="domain" description="Glycosyl transferase family 51" evidence="19">
    <location>
        <begin position="178"/>
        <end position="356"/>
    </location>
</feature>
<dbReference type="InterPro" id="IPR001264">
    <property type="entry name" value="Glyco_trans_51"/>
</dbReference>
<sequence length="944" mass="105467">MLKNSNELTEKAAKENNLDKTQAFRQSAESKSDNIGQETRAFVRSGNLPPQNRTPEFEKNVDNMNNGADYQEVLENLSDKEIAEAKALRLNLERNMKKRVKGRPTRSVYSLPVAAALSKGFFRVIKLLLVCCLALIIFFGSIGLGIVVGYVATTEPISASLLAKGAQTSYFYDKDGKEIGKQTGSQNIDRDYVALSEVADTYIAKAFIAVEDQRFATNIGIDPRRILSAVAGFILDLENSHGGSTIAQQTVKLLTGDNRTSAQRKVQEWYRAIKLTQELGKSKIMENYLNLVPMANSYVGIKSAAKAYFDKDPKDLTLEECAFLAGIPKSPATYNPLRESGRRNALRRQRQVLLKMFEQGFIDEAAYKKALNTELVFRQNKDGAGSQVINTYYIEYVHRQVVRALQKEKGYSLELANKLVGSGGLRIYTNFDAKIQSDIDATFNNVKLFQKNPAAFVNEPEKPQAGMAIIEVGTGKIVGLAGGYGEKTGNFYLNRATDIRRQPGSSIKPVAVYAPAIEEGLITGASMIVDEPVFLNKDKPQEEWPNNVDRRHVGPMTVRHALKQSNNVVAVKLIQKLTVPKAKEYLHMEGMELKDDQSWLSLALGALTYGVSPLEMATAYQVLADGGKYIEPTSFTKVEDATGNTILESKPHMQNVYSPQTAFMTTKMLEGYFEGAVSANDTAGLAYLWNVRGIENAQGQKIPVAAKTGTTDSIVDRWFCGYTPYYAAATWYGFDNRLKTTEISEADNGNVVHIWQDVMKRIHSDKPPKDWIRPDNIVEHSISTLTGKLPSEVEVENNYVEKEYFVKDSPLEPKTVSSEEDLEQYYDDKEKAYPGDYWKLEDDDDENDSDQDGDKDKRENQDDNDGKTDDNRSERKHRSRRRPLLRRHRSEEEPDSTDRDEQNSASTDSSDNSNRANNSDASRRAGRSNGSGRPAPDTAGRNNR</sequence>
<evidence type="ECO:0000256" key="3">
    <source>
        <dbReference type="ARBA" id="ARBA00012448"/>
    </source>
</evidence>
<evidence type="ECO:0000259" key="18">
    <source>
        <dbReference type="Pfam" id="PF00905"/>
    </source>
</evidence>
<evidence type="ECO:0000256" key="2">
    <source>
        <dbReference type="ARBA" id="ARBA00004401"/>
    </source>
</evidence>
<comment type="function">
    <text evidence="1">Cell wall formation. Synthesis of cross-linked peptidoglycan from the lipid intermediates. The enzyme has a penicillin-insensitive transglycosylase N-terminal domain (formation of linear glycan strands) and a penicillin-sensitive transpeptidase C-terminal domain (cross-linking of the peptide subunits).</text>
</comment>
<feature type="compositionally biased region" description="Basic and acidic residues" evidence="16">
    <location>
        <begin position="8"/>
        <end position="18"/>
    </location>
</feature>
<dbReference type="Proteomes" id="UP001220478">
    <property type="component" value="Chromosome"/>
</dbReference>
<evidence type="ECO:0000256" key="7">
    <source>
        <dbReference type="ARBA" id="ARBA00022676"/>
    </source>
</evidence>
<evidence type="ECO:0000256" key="4">
    <source>
        <dbReference type="ARBA" id="ARBA00018638"/>
    </source>
</evidence>
<feature type="region of interest" description="Disordered" evidence="16">
    <location>
        <begin position="1"/>
        <end position="62"/>
    </location>
</feature>
<evidence type="ECO:0000256" key="8">
    <source>
        <dbReference type="ARBA" id="ARBA00022679"/>
    </source>
</evidence>
<dbReference type="InterPro" id="IPR023346">
    <property type="entry name" value="Lysozyme-like_dom_sf"/>
</dbReference>
<keyword evidence="6" id="KW-0645">Protease</keyword>
<keyword evidence="5" id="KW-0121">Carboxypeptidase</keyword>
<dbReference type="Gene3D" id="1.10.3810.10">
    <property type="entry name" value="Biosynthetic peptidoglycan transglycosylase-like"/>
    <property type="match status" value="1"/>
</dbReference>
<evidence type="ECO:0000256" key="9">
    <source>
        <dbReference type="ARBA" id="ARBA00022801"/>
    </source>
</evidence>
<dbReference type="Pfam" id="PF00905">
    <property type="entry name" value="Transpeptidase"/>
    <property type="match status" value="1"/>
</dbReference>
<gene>
    <name evidence="20" type="ORF">PYS61_03635</name>
</gene>
<evidence type="ECO:0000256" key="13">
    <source>
        <dbReference type="ARBA" id="ARBA00034000"/>
    </source>
</evidence>
<evidence type="ECO:0000256" key="17">
    <source>
        <dbReference type="SAM" id="Phobius"/>
    </source>
</evidence>
<dbReference type="RefSeq" id="WP_315571081.1">
    <property type="nucleotide sequence ID" value="NZ_CP118868.1"/>
</dbReference>
<keyword evidence="12" id="KW-0511">Multifunctional enzyme</keyword>
<dbReference type="InterPro" id="IPR036950">
    <property type="entry name" value="PBP_transglycosylase"/>
</dbReference>
<feature type="region of interest" description="Disordered" evidence="16">
    <location>
        <begin position="811"/>
        <end position="944"/>
    </location>
</feature>
<dbReference type="Pfam" id="PF00912">
    <property type="entry name" value="Transgly"/>
    <property type="match status" value="1"/>
</dbReference>
<keyword evidence="21" id="KW-1185">Reference proteome</keyword>
<dbReference type="EMBL" id="CP118868">
    <property type="protein sequence ID" value="WEG35045.1"/>
    <property type="molecule type" value="Genomic_DNA"/>
</dbReference>
<reference evidence="20 21" key="1">
    <citation type="submission" date="2023-02" db="EMBL/GenBank/DDBJ databases">
        <title>Novel Oscillospiraceae bacterial genomes.</title>
        <authorList>
            <person name="Srinivasan S."/>
            <person name="Austin M.N."/>
            <person name="Fiedler T.L."/>
            <person name="Strenk S.M."/>
            <person name="Agnew K.J."/>
            <person name="Nagana Gowda G.A."/>
            <person name="Raftery D."/>
            <person name="Beamer M.A."/>
            <person name="Achilles S.L."/>
            <person name="Wiesenfeld H.C."/>
            <person name="Fredricks D.N."/>
            <person name="Hillier S.L."/>
        </authorList>
    </citation>
    <scope>NUCLEOTIDE SEQUENCE [LARGE SCALE GENOMIC DNA]</scope>
    <source>
        <strain evidence="20 21">CHIC02 1186E3-8</strain>
    </source>
</reference>
<comment type="catalytic activity">
    <reaction evidence="15">
        <text>[GlcNAc-(1-&gt;4)-Mur2Ac(oyl-L-Ala-gamma-D-Glu-L-Lys-D-Ala-D-Ala)](n)-di-trans,octa-cis-undecaprenyl diphosphate + beta-D-GlcNAc-(1-&gt;4)-Mur2Ac(oyl-L-Ala-gamma-D-Glu-L-Lys-D-Ala-D-Ala)-di-trans,octa-cis-undecaprenyl diphosphate = [GlcNAc-(1-&gt;4)-Mur2Ac(oyl-L-Ala-gamma-D-Glu-L-Lys-D-Ala-D-Ala)](n+1)-di-trans,octa-cis-undecaprenyl diphosphate + di-trans,octa-cis-undecaprenyl diphosphate + H(+)</text>
        <dbReference type="Rhea" id="RHEA:23708"/>
        <dbReference type="Rhea" id="RHEA-COMP:9602"/>
        <dbReference type="Rhea" id="RHEA-COMP:9603"/>
        <dbReference type="ChEBI" id="CHEBI:15378"/>
        <dbReference type="ChEBI" id="CHEBI:58405"/>
        <dbReference type="ChEBI" id="CHEBI:60033"/>
        <dbReference type="ChEBI" id="CHEBI:78435"/>
        <dbReference type="EC" id="2.4.99.28"/>
    </reaction>
</comment>
<keyword evidence="10" id="KW-0735">Signal-anchor</keyword>
<feature type="compositionally biased region" description="Polar residues" evidence="16">
    <location>
        <begin position="19"/>
        <end position="37"/>
    </location>
</feature>
<evidence type="ECO:0000256" key="5">
    <source>
        <dbReference type="ARBA" id="ARBA00022645"/>
    </source>
</evidence>
<comment type="subcellular location">
    <subcellularLocation>
        <location evidence="2">Cell membrane</location>
        <topology evidence="2">Single-pass type II membrane protein</topology>
    </subcellularLocation>
</comment>
<evidence type="ECO:0000256" key="11">
    <source>
        <dbReference type="ARBA" id="ARBA00023251"/>
    </source>
</evidence>
<comment type="catalytic activity">
    <reaction evidence="13">
        <text>Preferential cleavage: (Ac)2-L-Lys-D-Ala-|-D-Ala. Also transpeptidation of peptidyl-alanyl moieties that are N-acyl substituents of D-alanine.</text>
        <dbReference type="EC" id="3.4.16.4"/>
    </reaction>
</comment>
<evidence type="ECO:0000256" key="1">
    <source>
        <dbReference type="ARBA" id="ARBA00002624"/>
    </source>
</evidence>
<dbReference type="SUPFAM" id="SSF53955">
    <property type="entry name" value="Lysozyme-like"/>
    <property type="match status" value="1"/>
</dbReference>
<dbReference type="PANTHER" id="PTHR32282">
    <property type="entry name" value="BINDING PROTEIN TRANSPEPTIDASE, PUTATIVE-RELATED"/>
    <property type="match status" value="1"/>
</dbReference>
<feature type="compositionally biased region" description="Basic and acidic residues" evidence="16">
    <location>
        <begin position="852"/>
        <end position="873"/>
    </location>
</feature>
<evidence type="ECO:0000256" key="14">
    <source>
        <dbReference type="ARBA" id="ARBA00044770"/>
    </source>
</evidence>
<evidence type="ECO:0000259" key="19">
    <source>
        <dbReference type="Pfam" id="PF00912"/>
    </source>
</evidence>
<dbReference type="InterPro" id="IPR001460">
    <property type="entry name" value="PCN-bd_Tpept"/>
</dbReference>
<dbReference type="EC" id="3.4.16.4" evidence="3"/>
<feature type="compositionally biased region" description="Basic residues" evidence="16">
    <location>
        <begin position="874"/>
        <end position="888"/>
    </location>
</feature>
<keyword evidence="17" id="KW-1133">Transmembrane helix</keyword>
<evidence type="ECO:0000256" key="6">
    <source>
        <dbReference type="ARBA" id="ARBA00022670"/>
    </source>
</evidence>
<evidence type="ECO:0000313" key="21">
    <source>
        <dbReference type="Proteomes" id="UP001220478"/>
    </source>
</evidence>
<feature type="domain" description="Penicillin-binding protein transpeptidase" evidence="18">
    <location>
        <begin position="468"/>
        <end position="731"/>
    </location>
</feature>
<keyword evidence="9" id="KW-0378">Hydrolase</keyword>
<dbReference type="PANTHER" id="PTHR32282:SF33">
    <property type="entry name" value="PEPTIDOGLYCAN GLYCOSYLTRANSFERASE"/>
    <property type="match status" value="1"/>
</dbReference>
<proteinExistence type="predicted"/>
<accession>A0ABY8C875</accession>
<keyword evidence="17" id="KW-0812">Transmembrane</keyword>
<dbReference type="InterPro" id="IPR050396">
    <property type="entry name" value="Glycosyltr_51/Transpeptidase"/>
</dbReference>
<feature type="compositionally biased region" description="Acidic residues" evidence="16">
    <location>
        <begin position="841"/>
        <end position="851"/>
    </location>
</feature>